<proteinExistence type="inferred from homology"/>
<dbReference type="AlphaFoldDB" id="A0A6J2JHP2"/>
<dbReference type="GO" id="GO:0016301">
    <property type="term" value="F:kinase activity"/>
    <property type="evidence" value="ECO:0007669"/>
    <property type="project" value="UniProtKB-KW"/>
</dbReference>
<dbReference type="OrthoDB" id="8170061at2759"/>
<name>A0A6J2JHP2_BOMMA</name>
<dbReference type="Pfam" id="PF14799">
    <property type="entry name" value="FAM195"/>
    <property type="match status" value="1"/>
</dbReference>
<evidence type="ECO:0000256" key="2">
    <source>
        <dbReference type="ARBA" id="ARBA00004210"/>
    </source>
</evidence>
<dbReference type="Proteomes" id="UP000504629">
    <property type="component" value="Unplaced"/>
</dbReference>
<dbReference type="InterPro" id="IPR029428">
    <property type="entry name" value="MCRIP"/>
</dbReference>
<evidence type="ECO:0000256" key="3">
    <source>
        <dbReference type="ARBA" id="ARBA00010821"/>
    </source>
</evidence>
<evidence type="ECO:0000256" key="6">
    <source>
        <dbReference type="SAM" id="MobiDB-lite"/>
    </source>
</evidence>
<evidence type="ECO:0000256" key="4">
    <source>
        <dbReference type="ARBA" id="ARBA00022490"/>
    </source>
</evidence>
<gene>
    <name evidence="8" type="primary">LOC114241369</name>
</gene>
<accession>A0A6J2JHP2</accession>
<keyword evidence="4" id="KW-0963">Cytoplasm</keyword>
<sequence>MDRNNMSTGIIFHRSSYVNSGTRSLPHMGKRHNSSHSHSHSHSGPAHSHSNHNSNYNGNGHRLSPPSQLHISHFHNNNNNNNQNTQHDDLINYIYDSWNKVTRDLERGDDEAKYYHDVMTPRHLANFRPFNLDEWWARQTHNRNKHRS</sequence>
<dbReference type="RefSeq" id="XP_028027984.1">
    <property type="nucleotide sequence ID" value="XM_028172183.1"/>
</dbReference>
<comment type="similarity">
    <text evidence="3">Belongs to the MCRIP family.</text>
</comment>
<dbReference type="KEGG" id="bman:114241369"/>
<feature type="region of interest" description="Disordered" evidence="6">
    <location>
        <begin position="18"/>
        <end position="86"/>
    </location>
</feature>
<dbReference type="GeneID" id="114241369"/>
<evidence type="ECO:0000256" key="5">
    <source>
        <dbReference type="ARBA" id="ARBA00023242"/>
    </source>
</evidence>
<keyword evidence="7" id="KW-1185">Reference proteome</keyword>
<dbReference type="GO" id="GO:0005634">
    <property type="term" value="C:nucleus"/>
    <property type="evidence" value="ECO:0007669"/>
    <property type="project" value="UniProtKB-SubCell"/>
</dbReference>
<keyword evidence="8" id="KW-0418">Kinase</keyword>
<dbReference type="GO" id="GO:0010494">
    <property type="term" value="C:cytoplasmic stress granule"/>
    <property type="evidence" value="ECO:0007669"/>
    <property type="project" value="UniProtKB-SubCell"/>
</dbReference>
<comment type="subcellular location">
    <subcellularLocation>
        <location evidence="2">Cytoplasm</location>
        <location evidence="2">Stress granule</location>
    </subcellularLocation>
    <subcellularLocation>
        <location evidence="1">Nucleus</location>
    </subcellularLocation>
</comment>
<evidence type="ECO:0000313" key="7">
    <source>
        <dbReference type="Proteomes" id="UP000504629"/>
    </source>
</evidence>
<feature type="compositionally biased region" description="Low complexity" evidence="6">
    <location>
        <begin position="42"/>
        <end position="61"/>
    </location>
</feature>
<evidence type="ECO:0000256" key="1">
    <source>
        <dbReference type="ARBA" id="ARBA00004123"/>
    </source>
</evidence>
<protein>
    <submittedName>
        <fullName evidence="8">Probable serine/threonine-protein kinase fhkB isoform X1</fullName>
    </submittedName>
</protein>
<keyword evidence="8" id="KW-0808">Transferase</keyword>
<organism evidence="7 8">
    <name type="scientific">Bombyx mandarina</name>
    <name type="common">Wild silk moth</name>
    <name type="synonym">Wild silkworm</name>
    <dbReference type="NCBI Taxonomy" id="7092"/>
    <lineage>
        <taxon>Eukaryota</taxon>
        <taxon>Metazoa</taxon>
        <taxon>Ecdysozoa</taxon>
        <taxon>Arthropoda</taxon>
        <taxon>Hexapoda</taxon>
        <taxon>Insecta</taxon>
        <taxon>Pterygota</taxon>
        <taxon>Neoptera</taxon>
        <taxon>Endopterygota</taxon>
        <taxon>Lepidoptera</taxon>
        <taxon>Glossata</taxon>
        <taxon>Ditrysia</taxon>
        <taxon>Bombycoidea</taxon>
        <taxon>Bombycidae</taxon>
        <taxon>Bombycinae</taxon>
        <taxon>Bombyx</taxon>
    </lineage>
</organism>
<keyword evidence="5" id="KW-0539">Nucleus</keyword>
<feature type="compositionally biased region" description="Basic residues" evidence="6">
    <location>
        <begin position="28"/>
        <end position="41"/>
    </location>
</feature>
<evidence type="ECO:0000313" key="8">
    <source>
        <dbReference type="RefSeq" id="XP_028027984.1"/>
    </source>
</evidence>
<reference evidence="8" key="1">
    <citation type="submission" date="2025-08" db="UniProtKB">
        <authorList>
            <consortium name="RefSeq"/>
        </authorList>
    </citation>
    <scope>IDENTIFICATION</scope>
    <source>
        <tissue evidence="8">Silk gland</tissue>
    </source>
</reference>